<dbReference type="Pfam" id="PF13606">
    <property type="entry name" value="Ank_3"/>
    <property type="match status" value="1"/>
</dbReference>
<keyword evidence="1" id="KW-0677">Repeat</keyword>
<evidence type="ECO:0000256" key="2">
    <source>
        <dbReference type="ARBA" id="ARBA00023043"/>
    </source>
</evidence>
<evidence type="ECO:0000256" key="3">
    <source>
        <dbReference type="PROSITE-ProRule" id="PRU00023"/>
    </source>
</evidence>
<dbReference type="SUPFAM" id="SSF48403">
    <property type="entry name" value="Ankyrin repeat"/>
    <property type="match status" value="2"/>
</dbReference>
<feature type="repeat" description="ANK" evidence="3">
    <location>
        <begin position="445"/>
        <end position="477"/>
    </location>
</feature>
<evidence type="ECO:0000256" key="1">
    <source>
        <dbReference type="ARBA" id="ARBA00022737"/>
    </source>
</evidence>
<dbReference type="EMBL" id="GU260705">
    <property type="protein sequence ID" value="ADC35938.1"/>
    <property type="molecule type" value="Genomic_DNA"/>
</dbReference>
<evidence type="ECO:0000313" key="5">
    <source>
        <dbReference type="EMBL" id="ADC35938.1"/>
    </source>
</evidence>
<dbReference type="PANTHER" id="PTHR24126">
    <property type="entry name" value="ANKYRIN REPEAT, PH AND SEC7 DOMAIN CONTAINING PROTEIN SECG-RELATED"/>
    <property type="match status" value="1"/>
</dbReference>
<feature type="repeat" description="ANK" evidence="3">
    <location>
        <begin position="125"/>
        <end position="157"/>
    </location>
</feature>
<dbReference type="Gene3D" id="1.25.40.20">
    <property type="entry name" value="Ankyrin repeat-containing domain"/>
    <property type="match status" value="4"/>
</dbReference>
<feature type="chain" id="PRO_5003182232" evidence="4">
    <location>
        <begin position="27"/>
        <end position="516"/>
    </location>
</feature>
<organism evidence="5">
    <name type="scientific">uncultured bacterium 70</name>
    <dbReference type="NCBI Taxonomy" id="698392"/>
    <lineage>
        <taxon>Bacteria</taxon>
        <taxon>environmental samples</taxon>
    </lineage>
</organism>
<reference evidence="5" key="2">
    <citation type="journal article" date="2010" name="Appl. Environ. Microbiol.">
        <title>Comparative analysis of acidobacterial genomic fragments from terrestrial and aquatic metagenomic libraries, with emphasis on acidobacteria subdivision 6.</title>
        <authorList>
            <person name="Kielak A.M."/>
            <person name="van Veen J.A."/>
            <person name="Kowalchuk G.A."/>
        </authorList>
    </citation>
    <scope>NUCLEOTIDE SEQUENCE</scope>
</reference>
<sequence length="516" mass="54556">MAHGSPSVAAALLLSLCAAGARVSTAGDTRLADAAMRRDVTAVRKLLDDKVDVNAPGADGTPALHWLVRVDDFEDARRLIRAGADASKPNRYGVTPMQLACANGNAQMIALLLEAGADANVVDKQGETALMTAARVGSVDSVKTLLDRGATVDTRDPAFQQTALMVAVRDNHPDVVKLLVDRGAQVNVQTRTGDAPSWILPNSVPGFGHGIGIVRGGLPDRGSRYLIPGAMTPLLYAARDGRIESAKVLLAAGAEIDHTDANGITPLLMAITNNHVDMARFLIDRGANVKAVDWYGRTPLWASIELRNMDVDSSTFENGVDRAPALELIKVLVEKGVDVNARMKEVPPIRRQMLRVTGDLSWVDFTGQTPFLRAALAADLDVMRLLLAHGADPKMPAFGGTTALMAAAGVNWVVDQTSDEGAAARLEAVKMCYDLGMGVNDANSMGVTAVMGAANRGSDDIIEFLVSKGAKLDAKDKEGRTPLAWAEGVFLATHPAKPKPSSMTLIKKLLNPATAG</sequence>
<feature type="repeat" description="ANK" evidence="3">
    <location>
        <begin position="92"/>
        <end position="124"/>
    </location>
</feature>
<dbReference type="PROSITE" id="PS50088">
    <property type="entry name" value="ANK_REPEAT"/>
    <property type="match status" value="8"/>
</dbReference>
<feature type="repeat" description="ANK" evidence="3">
    <location>
        <begin position="159"/>
        <end position="191"/>
    </location>
</feature>
<reference evidence="5" key="1">
    <citation type="submission" date="2009-12" db="EMBL/GenBank/DDBJ databases">
        <authorList>
            <person name="Kielak A."/>
            <person name="van Veen J.A."/>
            <person name="Kowalchuk G.A."/>
        </authorList>
    </citation>
    <scope>NUCLEOTIDE SEQUENCE</scope>
</reference>
<dbReference type="Pfam" id="PF12796">
    <property type="entry name" value="Ank_2"/>
    <property type="match status" value="3"/>
</dbReference>
<feature type="repeat" description="ANK" evidence="3">
    <location>
        <begin position="262"/>
        <end position="294"/>
    </location>
</feature>
<feature type="repeat" description="ANK" evidence="3">
    <location>
        <begin position="366"/>
        <end position="392"/>
    </location>
</feature>
<dbReference type="InterPro" id="IPR002110">
    <property type="entry name" value="Ankyrin_rpt"/>
</dbReference>
<feature type="signal peptide" evidence="4">
    <location>
        <begin position="1"/>
        <end position="26"/>
    </location>
</feature>
<keyword evidence="4" id="KW-0732">Signal</keyword>
<protein>
    <submittedName>
        <fullName evidence="5">Ankyrin 23/unc44-like protein</fullName>
    </submittedName>
</protein>
<dbReference type="InterPro" id="IPR036770">
    <property type="entry name" value="Ankyrin_rpt-contain_sf"/>
</dbReference>
<evidence type="ECO:0000256" key="4">
    <source>
        <dbReference type="SAM" id="SignalP"/>
    </source>
</evidence>
<proteinExistence type="predicted"/>
<name>E3T6J4_9BACT</name>
<dbReference type="SMART" id="SM00248">
    <property type="entry name" value="ANK"/>
    <property type="match status" value="10"/>
</dbReference>
<dbReference type="PROSITE" id="PS50297">
    <property type="entry name" value="ANK_REP_REGION"/>
    <property type="match status" value="7"/>
</dbReference>
<accession>E3T6J4</accession>
<dbReference type="Pfam" id="PF00023">
    <property type="entry name" value="Ank"/>
    <property type="match status" value="1"/>
</dbReference>
<dbReference type="PANTHER" id="PTHR24126:SF14">
    <property type="entry name" value="ANK_REP_REGION DOMAIN-CONTAINING PROTEIN"/>
    <property type="match status" value="1"/>
</dbReference>
<feature type="repeat" description="ANK" evidence="3">
    <location>
        <begin position="229"/>
        <end position="261"/>
    </location>
</feature>
<dbReference type="AlphaFoldDB" id="E3T6J4"/>
<dbReference type="PRINTS" id="PR01415">
    <property type="entry name" value="ANKYRIN"/>
</dbReference>
<keyword evidence="2 3" id="KW-0040">ANK repeat</keyword>
<feature type="repeat" description="ANK" evidence="3">
    <location>
        <begin position="59"/>
        <end position="91"/>
    </location>
</feature>